<evidence type="ECO:0000256" key="1">
    <source>
        <dbReference type="ARBA" id="ARBA00008591"/>
    </source>
</evidence>
<dbReference type="HOGENOM" id="CLU_104916_1_1_0"/>
<dbReference type="STRING" id="1006576.DTL3_1835"/>
<sequence>MRLFVGKKEEKVKDLVFKHLDKIQEGLDVFQEVLELYLTNQYEEMMEKVQKVSLLENQADILRRKSISVMYEGAFLPNLRGELLALIESVDKVMNKIQSVSESLDFQRPKIPEEFKEDILKQNQYVRETYKHLKSSIESLFLNIEKTNEDILKVEEFEHKEDVLEKSMIKKLFSMGNLELAEKLELRDIFSQIGDIADRAEDASDRVSVIVLKRKVK</sequence>
<dbReference type="NCBIfam" id="TIGR00153">
    <property type="entry name" value="TIGR00153 family protein"/>
    <property type="match status" value="1"/>
</dbReference>
<proteinExistence type="inferred from homology"/>
<reference evidence="3" key="1">
    <citation type="submission" date="2014-11" db="EMBL/GenBank/DDBJ databases">
        <authorList>
            <person name="Wibberg D."/>
        </authorList>
    </citation>
    <scope>NUCLEOTIDE SEQUENCE [LARGE SCALE GENOMIC DNA]</scope>
    <source>
        <strain evidence="3">L3</strain>
    </source>
</reference>
<dbReference type="PANTHER" id="PTHR36536">
    <property type="entry name" value="UPF0111 PROTEIN HI_1603"/>
    <property type="match status" value="1"/>
</dbReference>
<dbReference type="PATRIC" id="fig|1006576.9.peg.1827"/>
<gene>
    <name evidence="2" type="ORF">DTL3_1835</name>
</gene>
<accession>A0A0C7NTQ2</accession>
<dbReference type="Gene3D" id="1.20.58.220">
    <property type="entry name" value="Phosphate transport system protein phou homolog 2, domain 2"/>
    <property type="match status" value="1"/>
</dbReference>
<dbReference type="KEGG" id="dtn:DTL3_1835"/>
<dbReference type="InterPro" id="IPR002727">
    <property type="entry name" value="DUF47"/>
</dbReference>
<protein>
    <submittedName>
        <fullName evidence="2">Phosphate transport regulator</fullName>
    </submittedName>
</protein>
<dbReference type="AlphaFoldDB" id="A0A0C7NTQ2"/>
<keyword evidence="3" id="KW-1185">Reference proteome</keyword>
<dbReference type="EMBL" id="LN824141">
    <property type="protein sequence ID" value="CEP79117.1"/>
    <property type="molecule type" value="Genomic_DNA"/>
</dbReference>
<dbReference type="RefSeq" id="WP_045088442.1">
    <property type="nucleotide sequence ID" value="NZ_LN824141.1"/>
</dbReference>
<dbReference type="PANTHER" id="PTHR36536:SF3">
    <property type="entry name" value="UPF0111 PROTEIN HI_1603"/>
    <property type="match status" value="1"/>
</dbReference>
<dbReference type="InterPro" id="IPR018445">
    <property type="entry name" value="Put_Phosphate_transp_reg"/>
</dbReference>
<evidence type="ECO:0000313" key="2">
    <source>
        <dbReference type="EMBL" id="CEP79117.1"/>
    </source>
</evidence>
<comment type="similarity">
    <text evidence="1">Belongs to the UPF0111 family.</text>
</comment>
<organism evidence="2 3">
    <name type="scientific">Defluviitoga tunisiensis</name>
    <dbReference type="NCBI Taxonomy" id="1006576"/>
    <lineage>
        <taxon>Bacteria</taxon>
        <taxon>Thermotogati</taxon>
        <taxon>Thermotogota</taxon>
        <taxon>Thermotogae</taxon>
        <taxon>Petrotogales</taxon>
        <taxon>Petrotogaceae</taxon>
        <taxon>Defluviitoga</taxon>
    </lineage>
</organism>
<dbReference type="Proteomes" id="UP000032809">
    <property type="component" value="Chromosome I"/>
</dbReference>
<evidence type="ECO:0000313" key="3">
    <source>
        <dbReference type="Proteomes" id="UP000032809"/>
    </source>
</evidence>
<dbReference type="InterPro" id="IPR038078">
    <property type="entry name" value="PhoU-like_sf"/>
</dbReference>
<name>A0A0C7NTQ2_DEFTU</name>
<dbReference type="OrthoDB" id="45684at2"/>
<dbReference type="Pfam" id="PF01865">
    <property type="entry name" value="PhoU_div"/>
    <property type="match status" value="1"/>
</dbReference>